<accession>A0A369M3R1</accession>
<feature type="domain" description="Aminotransferase class V" evidence="7">
    <location>
        <begin position="27"/>
        <end position="397"/>
    </location>
</feature>
<dbReference type="PANTHER" id="PTHR43586:SF8">
    <property type="entry name" value="CYSTEINE DESULFURASE 1, CHLOROPLASTIC"/>
    <property type="match status" value="1"/>
</dbReference>
<dbReference type="GO" id="GO:0030170">
    <property type="term" value="F:pyridoxal phosphate binding"/>
    <property type="evidence" value="ECO:0007669"/>
    <property type="project" value="InterPro"/>
</dbReference>
<evidence type="ECO:0000256" key="2">
    <source>
        <dbReference type="ARBA" id="ARBA00010447"/>
    </source>
</evidence>
<dbReference type="InterPro" id="IPR015422">
    <property type="entry name" value="PyrdxlP-dep_Trfase_small"/>
</dbReference>
<dbReference type="InterPro" id="IPR010970">
    <property type="entry name" value="Cys_dSase_SufS"/>
</dbReference>
<dbReference type="InterPro" id="IPR000192">
    <property type="entry name" value="Aminotrans_V_dom"/>
</dbReference>
<dbReference type="OrthoDB" id="9804366at2"/>
<dbReference type="Pfam" id="PF00266">
    <property type="entry name" value="Aminotran_5"/>
    <property type="match status" value="1"/>
</dbReference>
<evidence type="ECO:0000256" key="3">
    <source>
        <dbReference type="ARBA" id="ARBA00012239"/>
    </source>
</evidence>
<keyword evidence="4" id="KW-0808">Transferase</keyword>
<dbReference type="SUPFAM" id="SSF53383">
    <property type="entry name" value="PLP-dependent transferases"/>
    <property type="match status" value="1"/>
</dbReference>
<proteinExistence type="inferred from homology"/>
<dbReference type="Gene3D" id="3.40.640.10">
    <property type="entry name" value="Type I PLP-dependent aspartate aminotransferase-like (Major domain)"/>
    <property type="match status" value="1"/>
</dbReference>
<dbReference type="NCBIfam" id="TIGR01979">
    <property type="entry name" value="sufS"/>
    <property type="match status" value="1"/>
</dbReference>
<keyword evidence="9" id="KW-1185">Reference proteome</keyword>
<name>A0A369M3R1_9ACTN</name>
<evidence type="ECO:0000256" key="5">
    <source>
        <dbReference type="ARBA" id="ARBA00022898"/>
    </source>
</evidence>
<dbReference type="Proteomes" id="UP000254000">
    <property type="component" value="Unassembled WGS sequence"/>
</dbReference>
<dbReference type="CDD" id="cd06453">
    <property type="entry name" value="SufS_like"/>
    <property type="match status" value="1"/>
</dbReference>
<dbReference type="InterPro" id="IPR015424">
    <property type="entry name" value="PyrdxlP-dep_Trfase"/>
</dbReference>
<evidence type="ECO:0000256" key="6">
    <source>
        <dbReference type="ARBA" id="ARBA00050776"/>
    </source>
</evidence>
<comment type="similarity">
    <text evidence="2">Belongs to the class-V pyridoxal-phosphate-dependent aminotransferase family. Csd subfamily.</text>
</comment>
<comment type="cofactor">
    <cofactor evidence="1">
        <name>pyridoxal 5'-phosphate</name>
        <dbReference type="ChEBI" id="CHEBI:597326"/>
    </cofactor>
</comment>
<keyword evidence="5" id="KW-0663">Pyridoxal phosphate</keyword>
<dbReference type="PANTHER" id="PTHR43586">
    <property type="entry name" value="CYSTEINE DESULFURASE"/>
    <property type="match status" value="1"/>
</dbReference>
<protein>
    <recommendedName>
        <fullName evidence="3">cysteine desulfurase</fullName>
        <ecNumber evidence="3">2.8.1.7</ecNumber>
    </recommendedName>
</protein>
<dbReference type="RefSeq" id="WP_015540245.1">
    <property type="nucleotide sequence ID" value="NZ_CABMMS010000002.1"/>
</dbReference>
<dbReference type="Gene3D" id="3.90.1150.10">
    <property type="entry name" value="Aspartate Aminotransferase, domain 1"/>
    <property type="match status" value="1"/>
</dbReference>
<evidence type="ECO:0000256" key="4">
    <source>
        <dbReference type="ARBA" id="ARBA00022679"/>
    </source>
</evidence>
<gene>
    <name evidence="8" type="ORF">C1877_03500</name>
</gene>
<evidence type="ECO:0000259" key="7">
    <source>
        <dbReference type="Pfam" id="PF00266"/>
    </source>
</evidence>
<evidence type="ECO:0000313" key="9">
    <source>
        <dbReference type="Proteomes" id="UP000254000"/>
    </source>
</evidence>
<organism evidence="8 9">
    <name type="scientific">Gordonibacter pamelaeae</name>
    <dbReference type="NCBI Taxonomy" id="471189"/>
    <lineage>
        <taxon>Bacteria</taxon>
        <taxon>Bacillati</taxon>
        <taxon>Actinomycetota</taxon>
        <taxon>Coriobacteriia</taxon>
        <taxon>Eggerthellales</taxon>
        <taxon>Eggerthellaceae</taxon>
        <taxon>Gordonibacter</taxon>
    </lineage>
</organism>
<dbReference type="InterPro" id="IPR015421">
    <property type="entry name" value="PyrdxlP-dep_Trfase_major"/>
</dbReference>
<dbReference type="GO" id="GO:0006534">
    <property type="term" value="P:cysteine metabolic process"/>
    <property type="evidence" value="ECO:0007669"/>
    <property type="project" value="InterPro"/>
</dbReference>
<comment type="caution">
    <text evidence="8">The sequence shown here is derived from an EMBL/GenBank/DDBJ whole genome shotgun (WGS) entry which is preliminary data.</text>
</comment>
<dbReference type="GO" id="GO:0031071">
    <property type="term" value="F:cysteine desulfurase activity"/>
    <property type="evidence" value="ECO:0007669"/>
    <property type="project" value="UniProtKB-EC"/>
</dbReference>
<comment type="catalytic activity">
    <reaction evidence="6">
        <text>(sulfur carrier)-H + L-cysteine = (sulfur carrier)-SH + L-alanine</text>
        <dbReference type="Rhea" id="RHEA:43892"/>
        <dbReference type="Rhea" id="RHEA-COMP:14737"/>
        <dbReference type="Rhea" id="RHEA-COMP:14739"/>
        <dbReference type="ChEBI" id="CHEBI:29917"/>
        <dbReference type="ChEBI" id="CHEBI:35235"/>
        <dbReference type="ChEBI" id="CHEBI:57972"/>
        <dbReference type="ChEBI" id="CHEBI:64428"/>
        <dbReference type="EC" id="2.8.1.7"/>
    </reaction>
</comment>
<sequence length="410" mass="43856">MSNPIDIAANPYKQDFPLLAANPDLAFLDSAATAQRPAVALDAQRAFYEDMNANALRGLYRLSVEATESIEAARAHIARFIGAADPREIVFTRNASEALNLVAHAFAPAVLEPGDEVCITIMEHHSNLIPWQQACRAAGARLVYLYPDEHGTISEAEMDAKIGPRTKIVAAAQVSNVLGIENPISAMAERVHAHGGYLVVDGAQSVPHLPVDVRKLGADFFAFSAHKALGPFGIGVLWGSLDLLEAMPPFLTGGEMISSVTETDAVWAPVPEKFEAGTQDAAGIVAASAALGYLEGIGWDALQAREQALVRAAMERMAALPYLEIIGHPDPAQHHGAISFNVRGIHPHDVASILDEQNVAIRAGHHCAQPLLAWLGVESCCRASLAFYNDESDIDALVNGLDSVWRTFNG</sequence>
<dbReference type="EMBL" id="PPTS01000002">
    <property type="protein sequence ID" value="RDB66270.1"/>
    <property type="molecule type" value="Genomic_DNA"/>
</dbReference>
<dbReference type="EC" id="2.8.1.7" evidence="3"/>
<dbReference type="AlphaFoldDB" id="A0A369M3R1"/>
<evidence type="ECO:0000256" key="1">
    <source>
        <dbReference type="ARBA" id="ARBA00001933"/>
    </source>
</evidence>
<evidence type="ECO:0000313" key="8">
    <source>
        <dbReference type="EMBL" id="RDB66270.1"/>
    </source>
</evidence>
<dbReference type="GeneID" id="78358778"/>
<reference evidence="8 9" key="1">
    <citation type="journal article" date="2018" name="Elife">
        <title>Discovery and characterization of a prevalent human gut bacterial enzyme sufficient for the inactivation of a family of plant toxins.</title>
        <authorList>
            <person name="Koppel N."/>
            <person name="Bisanz J.E."/>
            <person name="Pandelia M.E."/>
            <person name="Turnbaugh P.J."/>
            <person name="Balskus E.P."/>
        </authorList>
    </citation>
    <scope>NUCLEOTIDE SEQUENCE [LARGE SCALE GENOMIC DNA]</scope>
    <source>
        <strain evidence="8 9">3C</strain>
    </source>
</reference>